<dbReference type="PANTHER" id="PTHR12190">
    <property type="entry name" value="A-KINASE ANCHOR PROTEIN AKAP 8"/>
    <property type="match status" value="1"/>
</dbReference>
<keyword evidence="4" id="KW-1185">Reference proteome</keyword>
<dbReference type="GO" id="GO:0008270">
    <property type="term" value="F:zinc ion binding"/>
    <property type="evidence" value="ECO:0007669"/>
    <property type="project" value="InterPro"/>
</dbReference>
<name>A0A3P8WMB7_CYNSE</name>
<dbReference type="RefSeq" id="XP_008332283.1">
    <property type="nucleotide sequence ID" value="XM_008334061.3"/>
</dbReference>
<dbReference type="Pfam" id="PF04988">
    <property type="entry name" value="AKAP95"/>
    <property type="match status" value="1"/>
</dbReference>
<organism evidence="3 4">
    <name type="scientific">Cynoglossus semilaevis</name>
    <name type="common">Tongue sole</name>
    <dbReference type="NCBI Taxonomy" id="244447"/>
    <lineage>
        <taxon>Eukaryota</taxon>
        <taxon>Metazoa</taxon>
        <taxon>Chordata</taxon>
        <taxon>Craniata</taxon>
        <taxon>Vertebrata</taxon>
        <taxon>Euteleostomi</taxon>
        <taxon>Actinopterygii</taxon>
        <taxon>Neopterygii</taxon>
        <taxon>Teleostei</taxon>
        <taxon>Neoteleostei</taxon>
        <taxon>Acanthomorphata</taxon>
        <taxon>Carangaria</taxon>
        <taxon>Pleuronectiformes</taxon>
        <taxon>Pleuronectoidei</taxon>
        <taxon>Cynoglossidae</taxon>
        <taxon>Cynoglossinae</taxon>
        <taxon>Cynoglossus</taxon>
    </lineage>
</organism>
<dbReference type="AlphaFoldDB" id="A0A3P8WMB7"/>
<dbReference type="PROSITE" id="PS00028">
    <property type="entry name" value="ZINC_FINGER_C2H2_1"/>
    <property type="match status" value="1"/>
</dbReference>
<dbReference type="PANTHER" id="PTHR12190:SF1">
    <property type="entry name" value="DBIRD COMPLEX SUBUNIT ZNF326"/>
    <property type="match status" value="1"/>
</dbReference>
<accession>A0A3P8WMB7</accession>
<dbReference type="Ensembl" id="ENSCSET00000027984.1">
    <property type="protein sequence ID" value="ENSCSEP00000027617.1"/>
    <property type="gene ID" value="ENSCSEG00000017642.1"/>
</dbReference>
<feature type="domain" description="C2H2-type" evidence="2">
    <location>
        <begin position="292"/>
        <end position="314"/>
    </location>
</feature>
<dbReference type="GeneTree" id="ENSGT00530000068748"/>
<dbReference type="Proteomes" id="UP000265120">
    <property type="component" value="Chromosome 20"/>
</dbReference>
<evidence type="ECO:0000259" key="2">
    <source>
        <dbReference type="PROSITE" id="PS00028"/>
    </source>
</evidence>
<dbReference type="InterPro" id="IPR007071">
    <property type="entry name" value="AKAP95"/>
</dbReference>
<evidence type="ECO:0000256" key="1">
    <source>
        <dbReference type="SAM" id="MobiDB-lite"/>
    </source>
</evidence>
<dbReference type="Pfam" id="PF12874">
    <property type="entry name" value="zf-met"/>
    <property type="match status" value="1"/>
</dbReference>
<reference evidence="3" key="3">
    <citation type="submission" date="2025-09" db="UniProtKB">
        <authorList>
            <consortium name="Ensembl"/>
        </authorList>
    </citation>
    <scope>IDENTIFICATION</scope>
</reference>
<dbReference type="GeneID" id="103396101"/>
<dbReference type="STRING" id="244447.ENSCSEP00000027617"/>
<reference evidence="3" key="2">
    <citation type="submission" date="2025-08" db="UniProtKB">
        <authorList>
            <consortium name="Ensembl"/>
        </authorList>
    </citation>
    <scope>IDENTIFICATION</scope>
</reference>
<evidence type="ECO:0000313" key="4">
    <source>
        <dbReference type="Proteomes" id="UP000265120"/>
    </source>
</evidence>
<feature type="compositionally biased region" description="Basic and acidic residues" evidence="1">
    <location>
        <begin position="46"/>
        <end position="61"/>
    </location>
</feature>
<reference evidence="3 4" key="1">
    <citation type="journal article" date="2014" name="Nat. Genet.">
        <title>Whole-genome sequence of a flatfish provides insights into ZW sex chromosome evolution and adaptation to a benthic lifestyle.</title>
        <authorList>
            <person name="Chen S."/>
            <person name="Zhang G."/>
            <person name="Shao C."/>
            <person name="Huang Q."/>
            <person name="Liu G."/>
            <person name="Zhang P."/>
            <person name="Song W."/>
            <person name="An N."/>
            <person name="Chalopin D."/>
            <person name="Volff J.N."/>
            <person name="Hong Y."/>
            <person name="Li Q."/>
            <person name="Sha Z."/>
            <person name="Zhou H."/>
            <person name="Xie M."/>
            <person name="Yu Q."/>
            <person name="Liu Y."/>
            <person name="Xiang H."/>
            <person name="Wang N."/>
            <person name="Wu K."/>
            <person name="Yang C."/>
            <person name="Zhou Q."/>
            <person name="Liao X."/>
            <person name="Yang L."/>
            <person name="Hu Q."/>
            <person name="Zhang J."/>
            <person name="Meng L."/>
            <person name="Jin L."/>
            <person name="Tian Y."/>
            <person name="Lian J."/>
            <person name="Yang J."/>
            <person name="Miao G."/>
            <person name="Liu S."/>
            <person name="Liang Z."/>
            <person name="Yan F."/>
            <person name="Li Y."/>
            <person name="Sun B."/>
            <person name="Zhang H."/>
            <person name="Zhang J."/>
            <person name="Zhu Y."/>
            <person name="Du M."/>
            <person name="Zhao Y."/>
            <person name="Schartl M."/>
            <person name="Tang Q."/>
            <person name="Wang J."/>
        </authorList>
    </citation>
    <scope>NUCLEOTIDE SEQUENCE</scope>
</reference>
<dbReference type="KEGG" id="csem:103396101"/>
<sequence length="436" mass="49733">MSRQNNYRFYPSSLRRPAAPAYEQTPGRIPQEFREAMKRLPGKAAETPRTRTPDSATKDIQRPLVRKRTAKESVDKWKSSFKPVGHQDEDDDDEDQSASSSEKVELYDPYDLVSSDPETEIRQKNNHDSPLSVQKLNPQQSSARRSRWDIPSCGTASAPVGSGDLRTNPRPEDGQGLSLGRSLPEQQSCSSHTHTCLDQPLYVPLSGEVDRNVHGHDRVVFLSHGEPNNMEDRRRDLEHSREATTKISAPKVLDYNHHSRLVEKGLDPVPSATDNKRNRSKTVILDKNPVTCDLCDVELATAQDLEDHLESRVHWGTLEYIQENNHYDDLVIAFLQEVMTYKSRQSSRAIEESAFQALEENDHMTRVEVFHCSACRVFVSSSAFAVQEHITSREHLSNTQLFRVQQRRICLDRAGTIMKELALQFELFRKGERAFE</sequence>
<dbReference type="InterPro" id="IPR013087">
    <property type="entry name" value="Znf_C2H2_type"/>
</dbReference>
<dbReference type="GO" id="GO:0005634">
    <property type="term" value="C:nucleus"/>
    <property type="evidence" value="ECO:0007669"/>
    <property type="project" value="InterPro"/>
</dbReference>
<proteinExistence type="predicted"/>
<feature type="region of interest" description="Disordered" evidence="1">
    <location>
        <begin position="1"/>
        <end position="192"/>
    </location>
</feature>
<dbReference type="InterPro" id="IPR003604">
    <property type="entry name" value="Matrin/U1-like-C_Znf_C2H2"/>
</dbReference>
<feature type="compositionally biased region" description="Polar residues" evidence="1">
    <location>
        <begin position="128"/>
        <end position="143"/>
    </location>
</feature>
<dbReference type="InParanoid" id="A0A3P8WMB7"/>
<protein>
    <submittedName>
        <fullName evidence="3">Zinc finger protein 326</fullName>
    </submittedName>
</protein>
<dbReference type="GO" id="GO:0044609">
    <property type="term" value="C:DBIRD complex"/>
    <property type="evidence" value="ECO:0007669"/>
    <property type="project" value="TreeGrafter"/>
</dbReference>
<dbReference type="OMA" id="VEMLHCA"/>
<dbReference type="OrthoDB" id="9904304at2759"/>
<dbReference type="SMART" id="SM00451">
    <property type="entry name" value="ZnF_U1"/>
    <property type="match status" value="2"/>
</dbReference>
<dbReference type="GO" id="GO:0032784">
    <property type="term" value="P:regulation of DNA-templated transcription elongation"/>
    <property type="evidence" value="ECO:0007669"/>
    <property type="project" value="TreeGrafter"/>
</dbReference>
<dbReference type="GO" id="GO:0003677">
    <property type="term" value="F:DNA binding"/>
    <property type="evidence" value="ECO:0007669"/>
    <property type="project" value="InterPro"/>
</dbReference>
<evidence type="ECO:0000313" key="3">
    <source>
        <dbReference type="Ensembl" id="ENSCSEP00000027617.1"/>
    </source>
</evidence>
<dbReference type="SMART" id="SM00355">
    <property type="entry name" value="ZnF_C2H2"/>
    <property type="match status" value="2"/>
</dbReference>